<reference evidence="3" key="1">
    <citation type="submission" date="2021-03" db="EMBL/GenBank/DDBJ databases">
        <title>Whole genome shotgun sequence of Actinoplanes consettensis NBRC 14913.</title>
        <authorList>
            <person name="Komaki H."/>
            <person name="Tamura T."/>
        </authorList>
    </citation>
    <scope>NUCLEOTIDE SEQUENCE</scope>
    <source>
        <strain evidence="3">NBRC 14913</strain>
    </source>
</reference>
<keyword evidence="4" id="KW-1185">Reference proteome</keyword>
<dbReference type="PANTHER" id="PTHR43833">
    <property type="entry name" value="POTASSIUM CHANNEL PROTEIN 2-RELATED-RELATED"/>
    <property type="match status" value="1"/>
</dbReference>
<name>A0A919S7V6_9ACTN</name>
<dbReference type="SUPFAM" id="SSF116726">
    <property type="entry name" value="TrkA C-terminal domain-like"/>
    <property type="match status" value="1"/>
</dbReference>
<dbReference type="InterPro" id="IPR050721">
    <property type="entry name" value="Trk_Ktr_HKT_K-transport"/>
</dbReference>
<dbReference type="InterPro" id="IPR003148">
    <property type="entry name" value="RCK_N"/>
</dbReference>
<dbReference type="InterPro" id="IPR036291">
    <property type="entry name" value="NAD(P)-bd_dom_sf"/>
</dbReference>
<proteinExistence type="predicted"/>
<dbReference type="InterPro" id="IPR036721">
    <property type="entry name" value="RCK_C_sf"/>
</dbReference>
<dbReference type="PROSITE" id="PS51201">
    <property type="entry name" value="RCK_N"/>
    <property type="match status" value="1"/>
</dbReference>
<organism evidence="3 4">
    <name type="scientific">Winogradskya consettensis</name>
    <dbReference type="NCBI Taxonomy" id="113560"/>
    <lineage>
        <taxon>Bacteria</taxon>
        <taxon>Bacillati</taxon>
        <taxon>Actinomycetota</taxon>
        <taxon>Actinomycetes</taxon>
        <taxon>Micromonosporales</taxon>
        <taxon>Micromonosporaceae</taxon>
        <taxon>Winogradskya</taxon>
    </lineage>
</organism>
<dbReference type="Pfam" id="PF02080">
    <property type="entry name" value="TrkA_C"/>
    <property type="match status" value="1"/>
</dbReference>
<gene>
    <name evidence="3" type="ORF">Aco04nite_05680</name>
</gene>
<dbReference type="PANTHER" id="PTHR43833:SF7">
    <property type="entry name" value="KTR SYSTEM POTASSIUM UPTAKE PROTEIN C"/>
    <property type="match status" value="1"/>
</dbReference>
<dbReference type="InterPro" id="IPR006037">
    <property type="entry name" value="RCK_C"/>
</dbReference>
<evidence type="ECO:0000313" key="3">
    <source>
        <dbReference type="EMBL" id="GIM67307.1"/>
    </source>
</evidence>
<sequence>MADKTENQTPDNVVVVGLGRFGGSVAESLVNLGHEVLGIDSDPRIVQDWSDRLTHVVEADATDTDALRQLGVQEFSRAVVGIGTNLETSVLTVLTLSEVGVGEIWAKATSVKHGQILSRVGARHVVYPESEMGARVAHLITGRMLDYIEFDDGFAIAKVRAPQEALGKSLTEIGLRSKWGVTVVGIKMPGQEFTYARPETVVPDGCLLIVAGDTSKVEKFAGVTK</sequence>
<evidence type="ECO:0000313" key="4">
    <source>
        <dbReference type="Proteomes" id="UP000680865"/>
    </source>
</evidence>
<dbReference type="GO" id="GO:0008324">
    <property type="term" value="F:monoatomic cation transmembrane transporter activity"/>
    <property type="evidence" value="ECO:0007669"/>
    <property type="project" value="InterPro"/>
</dbReference>
<evidence type="ECO:0000259" key="1">
    <source>
        <dbReference type="PROSITE" id="PS51201"/>
    </source>
</evidence>
<dbReference type="RefSeq" id="WP_212995616.1">
    <property type="nucleotide sequence ID" value="NZ_BAAATW010000009.1"/>
</dbReference>
<dbReference type="Gene3D" id="3.30.70.1450">
    <property type="entry name" value="Regulator of K+ conductance, C-terminal domain"/>
    <property type="match status" value="1"/>
</dbReference>
<feature type="domain" description="RCK N-terminal" evidence="1">
    <location>
        <begin position="10"/>
        <end position="126"/>
    </location>
</feature>
<protein>
    <submittedName>
        <fullName evidence="3">Potassium transporter</fullName>
    </submittedName>
</protein>
<dbReference type="EMBL" id="BOQP01000003">
    <property type="protein sequence ID" value="GIM67307.1"/>
    <property type="molecule type" value="Genomic_DNA"/>
</dbReference>
<feature type="domain" description="RCK C-terminal" evidence="2">
    <location>
        <begin position="142"/>
        <end position="225"/>
    </location>
</feature>
<evidence type="ECO:0000259" key="2">
    <source>
        <dbReference type="PROSITE" id="PS51202"/>
    </source>
</evidence>
<comment type="caution">
    <text evidence="3">The sequence shown here is derived from an EMBL/GenBank/DDBJ whole genome shotgun (WGS) entry which is preliminary data.</text>
</comment>
<dbReference type="Proteomes" id="UP000680865">
    <property type="component" value="Unassembled WGS sequence"/>
</dbReference>
<accession>A0A919S7V6</accession>
<dbReference type="GO" id="GO:0006813">
    <property type="term" value="P:potassium ion transport"/>
    <property type="evidence" value="ECO:0007669"/>
    <property type="project" value="InterPro"/>
</dbReference>
<dbReference type="Gene3D" id="3.40.50.720">
    <property type="entry name" value="NAD(P)-binding Rossmann-like Domain"/>
    <property type="match status" value="1"/>
</dbReference>
<dbReference type="AlphaFoldDB" id="A0A919S7V6"/>
<dbReference type="PROSITE" id="PS51202">
    <property type="entry name" value="RCK_C"/>
    <property type="match status" value="1"/>
</dbReference>
<dbReference type="SUPFAM" id="SSF51735">
    <property type="entry name" value="NAD(P)-binding Rossmann-fold domains"/>
    <property type="match status" value="1"/>
</dbReference>
<dbReference type="Pfam" id="PF02254">
    <property type="entry name" value="TrkA_N"/>
    <property type="match status" value="1"/>
</dbReference>